<keyword evidence="5" id="KW-1185">Reference proteome</keyword>
<evidence type="ECO:0000256" key="1">
    <source>
        <dbReference type="SAM" id="MobiDB-lite"/>
    </source>
</evidence>
<comment type="caution">
    <text evidence="2">The sequence shown here is derived from an EMBL/GenBank/DDBJ whole genome shotgun (WGS) entry which is preliminary data.</text>
</comment>
<dbReference type="Proteomes" id="UP000233551">
    <property type="component" value="Unassembled WGS sequence"/>
</dbReference>
<reference evidence="3 5" key="3">
    <citation type="submission" date="2017-11" db="EMBL/GenBank/DDBJ databases">
        <title>De-novo sequencing of pomegranate (Punica granatum L.) genome.</title>
        <authorList>
            <person name="Akparov Z."/>
            <person name="Amiraslanov A."/>
            <person name="Hajiyeva S."/>
            <person name="Abbasov M."/>
            <person name="Kaur K."/>
            <person name="Hamwieh A."/>
            <person name="Solovyev V."/>
            <person name="Salamov A."/>
            <person name="Braich B."/>
            <person name="Kosarev P."/>
            <person name="Mahmoud A."/>
            <person name="Hajiyev E."/>
            <person name="Babayeva S."/>
            <person name="Izzatullayeva V."/>
            <person name="Mammadov A."/>
            <person name="Mammadov A."/>
            <person name="Sharifova S."/>
            <person name="Ojaghi J."/>
            <person name="Eynullazada K."/>
            <person name="Bayramov B."/>
            <person name="Abdulazimova A."/>
            <person name="Shahmuradov I."/>
        </authorList>
    </citation>
    <scope>NUCLEOTIDE SEQUENCE [LARGE SCALE GENOMIC DNA]</scope>
    <source>
        <strain evidence="3">AG2017</strain>
        <strain evidence="5">cv. AG2017</strain>
        <tissue evidence="3">Leaf</tissue>
    </source>
</reference>
<dbReference type="EMBL" id="PGOL01001230">
    <property type="protein sequence ID" value="PKI59822.1"/>
    <property type="molecule type" value="Genomic_DNA"/>
</dbReference>
<dbReference type="AlphaFoldDB" id="A0A218X6Q8"/>
<accession>A0A218X6Q8</accession>
<reference evidence="2" key="2">
    <citation type="submission" date="2017-06" db="EMBL/GenBank/DDBJ databases">
        <title>The pomegranate genome and the genomics of punicalagin biosynthesis.</title>
        <authorList>
            <person name="Xu C."/>
        </authorList>
    </citation>
    <scope>NUCLEOTIDE SEQUENCE [LARGE SCALE GENOMIC DNA]</scope>
    <source>
        <tissue evidence="2">Fresh leaf</tissue>
    </source>
</reference>
<proteinExistence type="predicted"/>
<evidence type="ECO:0000313" key="5">
    <source>
        <dbReference type="Proteomes" id="UP000233551"/>
    </source>
</evidence>
<dbReference type="EMBL" id="MTKT01002229">
    <property type="protein sequence ID" value="OWM80448.1"/>
    <property type="molecule type" value="Genomic_DNA"/>
</dbReference>
<evidence type="ECO:0000313" key="4">
    <source>
        <dbReference type="Proteomes" id="UP000197138"/>
    </source>
</evidence>
<gene>
    <name evidence="2" type="ORF">CDL15_Pgr019728</name>
    <name evidence="3" type="ORF">CRG98_019770</name>
</gene>
<protein>
    <submittedName>
        <fullName evidence="2">Uncharacterized protein</fullName>
    </submittedName>
</protein>
<feature type="region of interest" description="Disordered" evidence="1">
    <location>
        <begin position="104"/>
        <end position="126"/>
    </location>
</feature>
<evidence type="ECO:0000313" key="3">
    <source>
        <dbReference type="EMBL" id="PKI59822.1"/>
    </source>
</evidence>
<dbReference type="Proteomes" id="UP000197138">
    <property type="component" value="Unassembled WGS sequence"/>
</dbReference>
<evidence type="ECO:0000313" key="2">
    <source>
        <dbReference type="EMBL" id="OWM80448.1"/>
    </source>
</evidence>
<reference evidence="4" key="1">
    <citation type="journal article" date="2017" name="Plant J.">
        <title>The pomegranate (Punica granatum L.) genome and the genomics of punicalagin biosynthesis.</title>
        <authorList>
            <person name="Qin G."/>
            <person name="Xu C."/>
            <person name="Ming R."/>
            <person name="Tang H."/>
            <person name="Guyot R."/>
            <person name="Kramer E.M."/>
            <person name="Hu Y."/>
            <person name="Yi X."/>
            <person name="Qi Y."/>
            <person name="Xu X."/>
            <person name="Gao Z."/>
            <person name="Pan H."/>
            <person name="Jian J."/>
            <person name="Tian Y."/>
            <person name="Yue Z."/>
            <person name="Xu Y."/>
        </authorList>
    </citation>
    <scope>NUCLEOTIDE SEQUENCE [LARGE SCALE GENOMIC DNA]</scope>
    <source>
        <strain evidence="4">cv. Dabenzi</strain>
    </source>
</reference>
<sequence length="126" mass="14073">MELKVAKYLNVAEETTNKKKSIISGLEAALIRAKIGTDGEKGAAVTMKVVIRKNELKQVLELVKKSGAKKASHQTWRMPLPWSSAPAEQRLNLLWQRKFSKSGNAARGIGSHRCPWRPTLQNIPEE</sequence>
<organism evidence="2 4">
    <name type="scientific">Punica granatum</name>
    <name type="common">Pomegranate</name>
    <dbReference type="NCBI Taxonomy" id="22663"/>
    <lineage>
        <taxon>Eukaryota</taxon>
        <taxon>Viridiplantae</taxon>
        <taxon>Streptophyta</taxon>
        <taxon>Embryophyta</taxon>
        <taxon>Tracheophyta</taxon>
        <taxon>Spermatophyta</taxon>
        <taxon>Magnoliopsida</taxon>
        <taxon>eudicotyledons</taxon>
        <taxon>Gunneridae</taxon>
        <taxon>Pentapetalae</taxon>
        <taxon>rosids</taxon>
        <taxon>malvids</taxon>
        <taxon>Myrtales</taxon>
        <taxon>Lythraceae</taxon>
        <taxon>Punica</taxon>
    </lineage>
</organism>
<name>A0A218X6Q8_PUNGR</name>